<name>A0A7I7KVQ9_9MYCO</name>
<dbReference type="EMBL" id="AP022569">
    <property type="protein sequence ID" value="BBX45789.1"/>
    <property type="molecule type" value="Genomic_DNA"/>
</dbReference>
<feature type="region of interest" description="Disordered" evidence="1">
    <location>
        <begin position="1"/>
        <end position="58"/>
    </location>
</feature>
<sequence>MTVGAPQLSGDEEPDGQPSGDDAGGPEEEPDSQPSGDDAGGPEKEPDSQLRRADTMSR</sequence>
<feature type="compositionally biased region" description="Basic and acidic residues" evidence="1">
    <location>
        <begin position="41"/>
        <end position="58"/>
    </location>
</feature>
<keyword evidence="3" id="KW-1185">Reference proteome</keyword>
<organism evidence="2 3">
    <name type="scientific">Mycobacterium cookii</name>
    <dbReference type="NCBI Taxonomy" id="1775"/>
    <lineage>
        <taxon>Bacteria</taxon>
        <taxon>Bacillati</taxon>
        <taxon>Actinomycetota</taxon>
        <taxon>Actinomycetes</taxon>
        <taxon>Mycobacteriales</taxon>
        <taxon>Mycobacteriaceae</taxon>
        <taxon>Mycobacterium</taxon>
    </lineage>
</organism>
<gene>
    <name evidence="2" type="ORF">MCOO_18040</name>
</gene>
<proteinExistence type="predicted"/>
<reference evidence="2 3" key="1">
    <citation type="journal article" date="2019" name="Emerg. Microbes Infect.">
        <title>Comprehensive subspecies identification of 175 nontuberculous mycobacteria species based on 7547 genomic profiles.</title>
        <authorList>
            <person name="Matsumoto Y."/>
            <person name="Kinjo T."/>
            <person name="Motooka D."/>
            <person name="Nabeya D."/>
            <person name="Jung N."/>
            <person name="Uechi K."/>
            <person name="Horii T."/>
            <person name="Iida T."/>
            <person name="Fujita J."/>
            <person name="Nakamura S."/>
        </authorList>
    </citation>
    <scope>NUCLEOTIDE SEQUENCE [LARGE SCALE GENOMIC DNA]</scope>
    <source>
        <strain evidence="2 3">JCM 12404</strain>
    </source>
</reference>
<dbReference type="RefSeq" id="WP_163776040.1">
    <property type="nucleotide sequence ID" value="NZ_AP022569.1"/>
</dbReference>
<evidence type="ECO:0000313" key="2">
    <source>
        <dbReference type="EMBL" id="BBX45789.1"/>
    </source>
</evidence>
<accession>A0A7I7KVQ9</accession>
<dbReference type="Proteomes" id="UP000465866">
    <property type="component" value="Chromosome"/>
</dbReference>
<evidence type="ECO:0000313" key="3">
    <source>
        <dbReference type="Proteomes" id="UP000465866"/>
    </source>
</evidence>
<protein>
    <submittedName>
        <fullName evidence="2">Uncharacterized protein</fullName>
    </submittedName>
</protein>
<dbReference type="AlphaFoldDB" id="A0A7I7KVQ9"/>
<evidence type="ECO:0000256" key="1">
    <source>
        <dbReference type="SAM" id="MobiDB-lite"/>
    </source>
</evidence>
<dbReference type="KEGG" id="mcoo:MCOO_18040"/>